<dbReference type="AlphaFoldDB" id="A0AAN9NXW4"/>
<keyword evidence="2" id="KW-1185">Reference proteome</keyword>
<dbReference type="EMBL" id="JAYMYR010000002">
    <property type="protein sequence ID" value="KAK7378988.1"/>
    <property type="molecule type" value="Genomic_DNA"/>
</dbReference>
<proteinExistence type="predicted"/>
<dbReference type="PANTHER" id="PTHR33509">
    <property type="entry name" value="LATE EMBRYOGENIS ABUNDANT PROTEIN 2-RELATED"/>
    <property type="match status" value="1"/>
</dbReference>
<name>A0AAN9NXW4_PHACN</name>
<comment type="caution">
    <text evidence="1">The sequence shown here is derived from an EMBL/GenBank/DDBJ whole genome shotgun (WGS) entry which is preliminary data.</text>
</comment>
<dbReference type="PANTHER" id="PTHR33509:SF5">
    <property type="entry name" value="PROTEIN SENESCENCE-ASSOCIATED GENE 21, MITOCHONDRIAL"/>
    <property type="match status" value="1"/>
</dbReference>
<dbReference type="GO" id="GO:0005739">
    <property type="term" value="C:mitochondrion"/>
    <property type="evidence" value="ECO:0007669"/>
    <property type="project" value="TreeGrafter"/>
</dbReference>
<dbReference type="Pfam" id="PF03242">
    <property type="entry name" value="LEA_3a"/>
    <property type="match status" value="1"/>
</dbReference>
<organism evidence="1 2">
    <name type="scientific">Phaseolus coccineus</name>
    <name type="common">Scarlet runner bean</name>
    <name type="synonym">Phaseolus multiflorus</name>
    <dbReference type="NCBI Taxonomy" id="3886"/>
    <lineage>
        <taxon>Eukaryota</taxon>
        <taxon>Viridiplantae</taxon>
        <taxon>Streptophyta</taxon>
        <taxon>Embryophyta</taxon>
        <taxon>Tracheophyta</taxon>
        <taxon>Spermatophyta</taxon>
        <taxon>Magnoliopsida</taxon>
        <taxon>eudicotyledons</taxon>
        <taxon>Gunneridae</taxon>
        <taxon>Pentapetalae</taxon>
        <taxon>rosids</taxon>
        <taxon>fabids</taxon>
        <taxon>Fabales</taxon>
        <taxon>Fabaceae</taxon>
        <taxon>Papilionoideae</taxon>
        <taxon>50 kb inversion clade</taxon>
        <taxon>NPAAA clade</taxon>
        <taxon>indigoferoid/millettioid clade</taxon>
        <taxon>Phaseoleae</taxon>
        <taxon>Phaseolus</taxon>
    </lineage>
</organism>
<evidence type="ECO:0000313" key="2">
    <source>
        <dbReference type="Proteomes" id="UP001374584"/>
    </source>
</evidence>
<protein>
    <recommendedName>
        <fullName evidence="3">Late embryogenesis abundant protein</fullName>
    </recommendedName>
</protein>
<reference evidence="1 2" key="1">
    <citation type="submission" date="2024-01" db="EMBL/GenBank/DDBJ databases">
        <title>The genomes of 5 underutilized Papilionoideae crops provide insights into root nodulation and disease resistanc.</title>
        <authorList>
            <person name="Jiang F."/>
        </authorList>
    </citation>
    <scope>NUCLEOTIDE SEQUENCE [LARGE SCALE GENOMIC DNA]</scope>
    <source>
        <strain evidence="1">JINMINGXINNONG_FW02</strain>
        <tissue evidence="1">Leaves</tissue>
    </source>
</reference>
<evidence type="ECO:0008006" key="3">
    <source>
        <dbReference type="Google" id="ProtNLM"/>
    </source>
</evidence>
<sequence length="97" mass="11075">MASSFTTIKPFSSFVMLQFSNCLTIRRGYGAASKGVVWIKREMGGKSEEEKVCNEKVCNWWMPDPVTGYYKPHNINEIDPAELRAKLLPRKFKNPSS</sequence>
<dbReference type="Proteomes" id="UP001374584">
    <property type="component" value="Unassembled WGS sequence"/>
</dbReference>
<accession>A0AAN9NXW4</accession>
<evidence type="ECO:0000313" key="1">
    <source>
        <dbReference type="EMBL" id="KAK7378988.1"/>
    </source>
</evidence>
<dbReference type="GO" id="GO:0006950">
    <property type="term" value="P:response to stress"/>
    <property type="evidence" value="ECO:0007669"/>
    <property type="project" value="TreeGrafter"/>
</dbReference>
<gene>
    <name evidence="1" type="ORF">VNO80_04439</name>
</gene>
<dbReference type="InterPro" id="IPR004926">
    <property type="entry name" value="LEA_3a"/>
</dbReference>